<evidence type="ECO:0000313" key="2">
    <source>
        <dbReference type="Proteomes" id="UP000681075"/>
    </source>
</evidence>
<dbReference type="Proteomes" id="UP000681075">
    <property type="component" value="Unassembled WGS sequence"/>
</dbReference>
<organism evidence="1 2">
    <name type="scientific">Roseiterribacter gracilis</name>
    <dbReference type="NCBI Taxonomy" id="2812848"/>
    <lineage>
        <taxon>Bacteria</taxon>
        <taxon>Pseudomonadati</taxon>
        <taxon>Pseudomonadota</taxon>
        <taxon>Alphaproteobacteria</taxon>
        <taxon>Rhodospirillales</taxon>
        <taxon>Roseiterribacteraceae</taxon>
        <taxon>Roseiterribacter</taxon>
    </lineage>
</organism>
<dbReference type="EMBL" id="BOPV01000001">
    <property type="protein sequence ID" value="GIL38659.1"/>
    <property type="molecule type" value="Genomic_DNA"/>
</dbReference>
<accession>A0A8S8XAM3</accession>
<gene>
    <name evidence="1" type="ORF">TMPK1_08960</name>
</gene>
<dbReference type="AlphaFoldDB" id="A0A8S8XAM3"/>
<evidence type="ECO:0000313" key="1">
    <source>
        <dbReference type="EMBL" id="GIL38659.1"/>
    </source>
</evidence>
<name>A0A8S8XAM3_9PROT</name>
<keyword evidence="2" id="KW-1185">Reference proteome</keyword>
<protein>
    <submittedName>
        <fullName evidence="1">Uncharacterized protein</fullName>
    </submittedName>
</protein>
<sequence>MDSMSKDDLVRAVRALGWDVDELPSKLYGTPKQIHEWLRGAIPVPASVATLVRRALRDRDHQRRTGPVSTWTKLSSG</sequence>
<comment type="caution">
    <text evidence="1">The sequence shown here is derived from an EMBL/GenBank/DDBJ whole genome shotgun (WGS) entry which is preliminary data.</text>
</comment>
<reference evidence="1" key="1">
    <citation type="submission" date="2021-02" db="EMBL/GenBank/DDBJ databases">
        <title>Genome sequence of Rhodospirillales sp. strain TMPK1 isolated from soil.</title>
        <authorList>
            <person name="Nakai R."/>
            <person name="Kusada H."/>
            <person name="Tamaki H."/>
        </authorList>
    </citation>
    <scope>NUCLEOTIDE SEQUENCE</scope>
    <source>
        <strain evidence="1">TMPK1</strain>
    </source>
</reference>
<proteinExistence type="predicted"/>